<dbReference type="EMBL" id="WBMT01000016">
    <property type="protein sequence ID" value="KAB2344453.1"/>
    <property type="molecule type" value="Genomic_DNA"/>
</dbReference>
<evidence type="ECO:0000256" key="1">
    <source>
        <dbReference type="SAM" id="MobiDB-lite"/>
    </source>
</evidence>
<dbReference type="AlphaFoldDB" id="A0A6H9YRS5"/>
<dbReference type="Proteomes" id="UP000468735">
    <property type="component" value="Unassembled WGS sequence"/>
</dbReference>
<evidence type="ECO:0000313" key="2">
    <source>
        <dbReference type="EMBL" id="KAB2344453.1"/>
    </source>
</evidence>
<accession>A0A6H9YRS5</accession>
<keyword evidence="3" id="KW-1185">Reference proteome</keyword>
<reference evidence="2 3" key="1">
    <citation type="submission" date="2019-09" db="EMBL/GenBank/DDBJ databases">
        <title>Actinomadura physcomitrii sp. nov., a novel actinomycete isolated from moss [Physcomitrium sphaericum (Ludw) Fuernr].</title>
        <authorList>
            <person name="Zhuang X."/>
            <person name="Liu C."/>
        </authorList>
    </citation>
    <scope>NUCLEOTIDE SEQUENCE [LARGE SCALE GENOMIC DNA]</scope>
    <source>
        <strain evidence="2 3">HMC1</strain>
    </source>
</reference>
<dbReference type="InterPro" id="IPR045636">
    <property type="entry name" value="DUF6411"/>
</dbReference>
<organism evidence="2 3">
    <name type="scientific">Actinomadura rudentiformis</name>
    <dbReference type="NCBI Taxonomy" id="359158"/>
    <lineage>
        <taxon>Bacteria</taxon>
        <taxon>Bacillati</taxon>
        <taxon>Actinomycetota</taxon>
        <taxon>Actinomycetes</taxon>
        <taxon>Streptosporangiales</taxon>
        <taxon>Thermomonosporaceae</taxon>
        <taxon>Actinomadura</taxon>
    </lineage>
</organism>
<dbReference type="RefSeq" id="WP_151565481.1">
    <property type="nucleotide sequence ID" value="NZ_WBMT01000016.1"/>
</dbReference>
<gene>
    <name evidence="2" type="ORF">F8566_31490</name>
</gene>
<comment type="caution">
    <text evidence="2">The sequence shown here is derived from an EMBL/GenBank/DDBJ whole genome shotgun (WGS) entry which is preliminary data.</text>
</comment>
<feature type="compositionally biased region" description="Low complexity" evidence="1">
    <location>
        <begin position="59"/>
        <end position="72"/>
    </location>
</feature>
<sequence length="80" mass="8364">MVVAAIVGVCVLLLILGFLVPRLSHGPQRGTNRALGTGGRAAGKAPGALGRWLSKPFHSSSRAANRSAQAGRGTRWKMPF</sequence>
<dbReference type="Pfam" id="PF19949">
    <property type="entry name" value="DUF6411"/>
    <property type="match status" value="1"/>
</dbReference>
<feature type="region of interest" description="Disordered" evidence="1">
    <location>
        <begin position="25"/>
        <end position="44"/>
    </location>
</feature>
<feature type="region of interest" description="Disordered" evidence="1">
    <location>
        <begin position="57"/>
        <end position="80"/>
    </location>
</feature>
<name>A0A6H9YRS5_9ACTN</name>
<proteinExistence type="predicted"/>
<protein>
    <submittedName>
        <fullName evidence="2">Uncharacterized protein</fullName>
    </submittedName>
</protein>
<dbReference type="OrthoDB" id="4331069at2"/>
<evidence type="ECO:0000313" key="3">
    <source>
        <dbReference type="Proteomes" id="UP000468735"/>
    </source>
</evidence>